<dbReference type="Proteomes" id="UP000308652">
    <property type="component" value="Unassembled WGS sequence"/>
</dbReference>
<dbReference type="SUPFAM" id="SSF47676">
    <property type="entry name" value="Conserved domain common to transcription factors TFIIS, elongin A, CRSP70"/>
    <property type="match status" value="1"/>
</dbReference>
<evidence type="ECO:0000256" key="1">
    <source>
        <dbReference type="SAM" id="MobiDB-lite"/>
    </source>
</evidence>
<feature type="domain" description="PWWP" evidence="2">
    <location>
        <begin position="20"/>
        <end position="74"/>
    </location>
</feature>
<feature type="region of interest" description="Disordered" evidence="1">
    <location>
        <begin position="131"/>
        <end position="269"/>
    </location>
</feature>
<dbReference type="EMBL" id="ML213590">
    <property type="protein sequence ID" value="TFK44037.1"/>
    <property type="molecule type" value="Genomic_DNA"/>
</dbReference>
<reference evidence="3 4" key="1">
    <citation type="journal article" date="2019" name="Nat. Ecol. Evol.">
        <title>Megaphylogeny resolves global patterns of mushroom evolution.</title>
        <authorList>
            <person name="Varga T."/>
            <person name="Krizsan K."/>
            <person name="Foldi C."/>
            <person name="Dima B."/>
            <person name="Sanchez-Garcia M."/>
            <person name="Sanchez-Ramirez S."/>
            <person name="Szollosi G.J."/>
            <person name="Szarkandi J.G."/>
            <person name="Papp V."/>
            <person name="Albert L."/>
            <person name="Andreopoulos W."/>
            <person name="Angelini C."/>
            <person name="Antonin V."/>
            <person name="Barry K.W."/>
            <person name="Bougher N.L."/>
            <person name="Buchanan P."/>
            <person name="Buyck B."/>
            <person name="Bense V."/>
            <person name="Catcheside P."/>
            <person name="Chovatia M."/>
            <person name="Cooper J."/>
            <person name="Damon W."/>
            <person name="Desjardin D."/>
            <person name="Finy P."/>
            <person name="Geml J."/>
            <person name="Haridas S."/>
            <person name="Hughes K."/>
            <person name="Justo A."/>
            <person name="Karasinski D."/>
            <person name="Kautmanova I."/>
            <person name="Kiss B."/>
            <person name="Kocsube S."/>
            <person name="Kotiranta H."/>
            <person name="LaButti K.M."/>
            <person name="Lechner B.E."/>
            <person name="Liimatainen K."/>
            <person name="Lipzen A."/>
            <person name="Lukacs Z."/>
            <person name="Mihaltcheva S."/>
            <person name="Morgado L.N."/>
            <person name="Niskanen T."/>
            <person name="Noordeloos M.E."/>
            <person name="Ohm R.A."/>
            <person name="Ortiz-Santana B."/>
            <person name="Ovrebo C."/>
            <person name="Racz N."/>
            <person name="Riley R."/>
            <person name="Savchenko A."/>
            <person name="Shiryaev A."/>
            <person name="Soop K."/>
            <person name="Spirin V."/>
            <person name="Szebenyi C."/>
            <person name="Tomsovsky M."/>
            <person name="Tulloss R.E."/>
            <person name="Uehling J."/>
            <person name="Grigoriev I.V."/>
            <person name="Vagvolgyi C."/>
            <person name="Papp T."/>
            <person name="Martin F.M."/>
            <person name="Miettinen O."/>
            <person name="Hibbett D.S."/>
            <person name="Nagy L.G."/>
        </authorList>
    </citation>
    <scope>NUCLEOTIDE SEQUENCE [LARGE SCALE GENOMIC DNA]</scope>
    <source>
        <strain evidence="3 4">CBS 166.37</strain>
    </source>
</reference>
<dbReference type="InterPro" id="IPR035441">
    <property type="entry name" value="TFIIS/LEDGF_dom_sf"/>
</dbReference>
<protein>
    <recommendedName>
        <fullName evidence="2">PWWP domain-containing protein</fullName>
    </recommendedName>
</protein>
<dbReference type="Gene3D" id="2.30.30.140">
    <property type="match status" value="1"/>
</dbReference>
<dbReference type="InterPro" id="IPR035503">
    <property type="entry name" value="IOC4-like_PWWP"/>
</dbReference>
<feature type="compositionally biased region" description="Basic and acidic residues" evidence="1">
    <location>
        <begin position="370"/>
        <end position="393"/>
    </location>
</feature>
<proteinExistence type="predicted"/>
<evidence type="ECO:0000313" key="3">
    <source>
        <dbReference type="EMBL" id="TFK44037.1"/>
    </source>
</evidence>
<dbReference type="InterPro" id="IPR000313">
    <property type="entry name" value="PWWP_dom"/>
</dbReference>
<evidence type="ECO:0000313" key="4">
    <source>
        <dbReference type="Proteomes" id="UP000308652"/>
    </source>
</evidence>
<sequence>MSKKGTKTPKEVKEAPSYDVRDIVLGKVRGFPPWPGMIVDPESVPPSVSHERPSAKKTTFYCVRFFPTGDYAWLVSKDISKLQRHEVESYINEPFKKSADLLAGYRIALDPKSWEEERDAMTHDAVEAEANAEIDQLESEADEDASEKKASKSKKRKRESDVTSAAKPKKAPKAKKEKEASAEGTEGKKKKSSSAVSAGKGRKNGAKNKAVVESEDEGDAAEAEAEDEEPIAGGPSKKASPPPTKKAKKEKEDEGDDSKFASDPEATKVRDWRHKLQKAFLSKPVHKVEDMPALDALFNTVENYDAMTVEYLTFSKIGKVMRHIAVLEDGKVPRDDEFKFRDRAKSLVDKWHQILNANKTGENGKAAKSAGDKSDEGKHGVNGDKEDASKDEGVTEGTAALSLNGKNDTESPAVDAEGDISMLGDVTMSEA</sequence>
<dbReference type="Pfam" id="PF00855">
    <property type="entry name" value="PWWP"/>
    <property type="match status" value="1"/>
</dbReference>
<gene>
    <name evidence="3" type="ORF">BDQ12DRAFT_672276</name>
</gene>
<organism evidence="3 4">
    <name type="scientific">Crucibulum laeve</name>
    <dbReference type="NCBI Taxonomy" id="68775"/>
    <lineage>
        <taxon>Eukaryota</taxon>
        <taxon>Fungi</taxon>
        <taxon>Dikarya</taxon>
        <taxon>Basidiomycota</taxon>
        <taxon>Agaricomycotina</taxon>
        <taxon>Agaricomycetes</taxon>
        <taxon>Agaricomycetidae</taxon>
        <taxon>Agaricales</taxon>
        <taxon>Agaricineae</taxon>
        <taxon>Nidulariaceae</taxon>
        <taxon>Crucibulum</taxon>
    </lineage>
</organism>
<dbReference type="CDD" id="cd05840">
    <property type="entry name" value="PWWP_ScIOC4-like"/>
    <property type="match status" value="1"/>
</dbReference>
<dbReference type="SMART" id="SM00293">
    <property type="entry name" value="PWWP"/>
    <property type="match status" value="1"/>
</dbReference>
<name>A0A5C3MGK6_9AGAR</name>
<dbReference type="PROSITE" id="PS50812">
    <property type="entry name" value="PWWP"/>
    <property type="match status" value="1"/>
</dbReference>
<keyword evidence="4" id="KW-1185">Reference proteome</keyword>
<feature type="region of interest" description="Disordered" evidence="1">
    <location>
        <begin position="358"/>
        <end position="431"/>
    </location>
</feature>
<dbReference type="SUPFAM" id="SSF63748">
    <property type="entry name" value="Tudor/PWWP/MBT"/>
    <property type="match status" value="1"/>
</dbReference>
<dbReference type="STRING" id="68775.A0A5C3MGK6"/>
<feature type="compositionally biased region" description="Basic and acidic residues" evidence="1">
    <location>
        <begin position="249"/>
        <end position="269"/>
    </location>
</feature>
<evidence type="ECO:0000259" key="2">
    <source>
        <dbReference type="PROSITE" id="PS50812"/>
    </source>
</evidence>
<feature type="compositionally biased region" description="Acidic residues" evidence="1">
    <location>
        <begin position="213"/>
        <end position="230"/>
    </location>
</feature>
<accession>A0A5C3MGK6</accession>
<dbReference type="Gene3D" id="1.20.930.10">
    <property type="entry name" value="Conserved domain common to transcription factors TFIIS, elongin A, CRSP70"/>
    <property type="match status" value="1"/>
</dbReference>
<dbReference type="OrthoDB" id="62853at2759"/>
<dbReference type="AlphaFoldDB" id="A0A5C3MGK6"/>
<feature type="compositionally biased region" description="Basic and acidic residues" evidence="1">
    <location>
        <begin position="174"/>
        <end position="187"/>
    </location>
</feature>
<feature type="compositionally biased region" description="Acidic residues" evidence="1">
    <location>
        <begin position="131"/>
        <end position="145"/>
    </location>
</feature>